<dbReference type="Proteomes" id="UP001501302">
    <property type="component" value="Unassembled WGS sequence"/>
</dbReference>
<dbReference type="Gene3D" id="3.30.470.20">
    <property type="entry name" value="ATP-grasp fold, B domain"/>
    <property type="match status" value="1"/>
</dbReference>
<dbReference type="InterPro" id="IPR003806">
    <property type="entry name" value="ATP-grasp_PylC-type"/>
</dbReference>
<sequence>MKNKKANISVLIPDGESHLLRFIVNCLAQEREVKIFVLSTKKLSEMRFSRYVQKYIYHSKVSSDIEWVNYIHYVVEQNNIDVIVPIFETGIKKIIENIDVFKSSSKLCLLPTLNDFIVAGDKGLLFKHLKKHKLPSPKSYVVSSGSLPDNDFDLSFPVIVKPVKGYGGGQLIKKIETSKSLSSFFKRNLSDTDFIIQNFIDGYDICCNVLCKNGSIIAYTFQKDIFNSNGKFLPQIGFKFVEEKDLIHTIKNLIYTLNWSGIANIDCRYDFKDKKFKILEINTRFWVNTEGSALAGVNFPYLLCLSNLKNEVALQKADLISCLNLKGLVFQIKRNPFFVFKFKYIYNNTVFKYVLKDPLPMFYKYVLRTKNIIASAFTSKVS</sequence>
<dbReference type="InterPro" id="IPR011761">
    <property type="entry name" value="ATP-grasp"/>
</dbReference>
<dbReference type="SUPFAM" id="SSF56059">
    <property type="entry name" value="Glutathione synthetase ATP-binding domain-like"/>
    <property type="match status" value="1"/>
</dbReference>
<keyword evidence="1" id="KW-0547">Nucleotide-binding</keyword>
<evidence type="ECO:0000256" key="1">
    <source>
        <dbReference type="PROSITE-ProRule" id="PRU00409"/>
    </source>
</evidence>
<dbReference type="RefSeq" id="WP_345189930.1">
    <property type="nucleotide sequence ID" value="NZ_BAABJJ010000007.1"/>
</dbReference>
<feature type="domain" description="ATP-grasp" evidence="2">
    <location>
        <begin position="126"/>
        <end position="308"/>
    </location>
</feature>
<dbReference type="EMBL" id="BAABJJ010000007">
    <property type="protein sequence ID" value="GAA4935238.1"/>
    <property type="molecule type" value="Genomic_DNA"/>
</dbReference>
<organism evidence="3 4">
    <name type="scientific">Algibacter agarivorans</name>
    <dbReference type="NCBI Taxonomy" id="1109741"/>
    <lineage>
        <taxon>Bacteria</taxon>
        <taxon>Pseudomonadati</taxon>
        <taxon>Bacteroidota</taxon>
        <taxon>Flavobacteriia</taxon>
        <taxon>Flavobacteriales</taxon>
        <taxon>Flavobacteriaceae</taxon>
        <taxon>Algibacter</taxon>
    </lineage>
</organism>
<evidence type="ECO:0000313" key="4">
    <source>
        <dbReference type="Proteomes" id="UP001501302"/>
    </source>
</evidence>
<accession>A0ABP9GAU9</accession>
<keyword evidence="4" id="KW-1185">Reference proteome</keyword>
<name>A0ABP9GAU9_9FLAO</name>
<protein>
    <recommendedName>
        <fullName evidence="2">ATP-grasp domain-containing protein</fullName>
    </recommendedName>
</protein>
<proteinExistence type="predicted"/>
<keyword evidence="1" id="KW-0067">ATP-binding</keyword>
<dbReference type="Gene3D" id="3.30.1490.20">
    <property type="entry name" value="ATP-grasp fold, A domain"/>
    <property type="match status" value="1"/>
</dbReference>
<dbReference type="InterPro" id="IPR013815">
    <property type="entry name" value="ATP_grasp_subdomain_1"/>
</dbReference>
<evidence type="ECO:0000259" key="2">
    <source>
        <dbReference type="PROSITE" id="PS50975"/>
    </source>
</evidence>
<comment type="caution">
    <text evidence="3">The sequence shown here is derived from an EMBL/GenBank/DDBJ whole genome shotgun (WGS) entry which is preliminary data.</text>
</comment>
<dbReference type="PROSITE" id="PS50975">
    <property type="entry name" value="ATP_GRASP"/>
    <property type="match status" value="1"/>
</dbReference>
<reference evidence="4" key="1">
    <citation type="journal article" date="2019" name="Int. J. Syst. Evol. Microbiol.">
        <title>The Global Catalogue of Microorganisms (GCM) 10K type strain sequencing project: providing services to taxonomists for standard genome sequencing and annotation.</title>
        <authorList>
            <consortium name="The Broad Institute Genomics Platform"/>
            <consortium name="The Broad Institute Genome Sequencing Center for Infectious Disease"/>
            <person name="Wu L."/>
            <person name="Ma J."/>
        </authorList>
    </citation>
    <scope>NUCLEOTIDE SEQUENCE [LARGE SCALE GENOMIC DNA]</scope>
    <source>
        <strain evidence="4">JCM 18285</strain>
    </source>
</reference>
<gene>
    <name evidence="3" type="ORF">GCM10023314_04470</name>
</gene>
<evidence type="ECO:0000313" key="3">
    <source>
        <dbReference type="EMBL" id="GAA4935238.1"/>
    </source>
</evidence>
<dbReference type="Pfam" id="PF02655">
    <property type="entry name" value="ATP-grasp_3"/>
    <property type="match status" value="1"/>
</dbReference>